<organism evidence="2">
    <name type="scientific">uncultured Acidimicrobiales bacterium</name>
    <dbReference type="NCBI Taxonomy" id="310071"/>
    <lineage>
        <taxon>Bacteria</taxon>
        <taxon>Bacillati</taxon>
        <taxon>Actinomycetota</taxon>
        <taxon>Acidimicrobiia</taxon>
        <taxon>Acidimicrobiales</taxon>
        <taxon>environmental samples</taxon>
    </lineage>
</organism>
<sequence>MPLPWRGVRAFDSAGAGLAAGSCASGTSTGGRHVGAAVPVPGGRGGGGHPGSGRLTASVGAIVVVVVGGGGATVDGATVELGAGAWPRSAVERGPVLRMAMAPRATAATRTTAASDAARPTASRGLPGKLR</sequence>
<gene>
    <name evidence="2" type="ORF">AVDCRST_MAG10-3611</name>
</gene>
<accession>A0A6J4JG62</accession>
<evidence type="ECO:0000256" key="1">
    <source>
        <dbReference type="SAM" id="MobiDB-lite"/>
    </source>
</evidence>
<feature type="compositionally biased region" description="Gly residues" evidence="1">
    <location>
        <begin position="42"/>
        <end position="51"/>
    </location>
</feature>
<dbReference type="AlphaFoldDB" id="A0A6J4JG62"/>
<dbReference type="PROSITE" id="PS51257">
    <property type="entry name" value="PROKAR_LIPOPROTEIN"/>
    <property type="match status" value="1"/>
</dbReference>
<protein>
    <submittedName>
        <fullName evidence="2">Uncharacterized protein</fullName>
    </submittedName>
</protein>
<evidence type="ECO:0000313" key="2">
    <source>
        <dbReference type="EMBL" id="CAA9276351.1"/>
    </source>
</evidence>
<feature type="compositionally biased region" description="Low complexity" evidence="1">
    <location>
        <begin position="103"/>
        <end position="124"/>
    </location>
</feature>
<reference evidence="2" key="1">
    <citation type="submission" date="2020-02" db="EMBL/GenBank/DDBJ databases">
        <authorList>
            <person name="Meier V. D."/>
        </authorList>
    </citation>
    <scope>NUCLEOTIDE SEQUENCE</scope>
    <source>
        <strain evidence="2">AVDCRST_MAG10</strain>
    </source>
</reference>
<dbReference type="EMBL" id="CADCTB010000216">
    <property type="protein sequence ID" value="CAA9276351.1"/>
    <property type="molecule type" value="Genomic_DNA"/>
</dbReference>
<feature type="region of interest" description="Disordered" evidence="1">
    <location>
        <begin position="103"/>
        <end position="131"/>
    </location>
</feature>
<name>A0A6J4JG62_9ACTN</name>
<feature type="region of interest" description="Disordered" evidence="1">
    <location>
        <begin position="24"/>
        <end position="52"/>
    </location>
</feature>
<proteinExistence type="predicted"/>